<dbReference type="HOGENOM" id="CLU_012949_0_2_1"/>
<sequence>MSWRVFCRMSWLWCWLLAGLTLCHAGSGSNILMITMGGTKSHKIPFWALGRALVKRGHRITFVNGFQADFHVDGLEEVTPQRLVQYIANYTDWDLVGARYSGHAPLSMADAMRYPIEACNSLLNDPATQRLLGNGTWPGHAQYQLAIVDGAYPECALGIVHRLNVTAFIYINTVAFYTGSVSLAGNPVAYAVTPHVFGTWTLPMDFLQRVANCLTHVIADLLHWLCMQRVHRLLRHHLGEDVPHPYVLGRDVSFILQNSHPSVRYPSAHLPNVAEVACLHCRRAAVNLSQLDVELSGFMEAAPDGVIYLSMGSSVRSARLPAKLCELFVAVFARLPQQHVLWTWAGNASEQLPQLPANVLVRPWLPQQDILGHRRLRLFITHGGLLSQHEAVFHGVPLLVLPVFCDHDANAAQAQRHGYARQLQLAHLDEEALYCAIYDVLHNDGYRRAVRQRRALIHDQLATPVRQAVYWTEYVMRHKGAKHLQHPGRHMSFCSYHSLDVLCLLVVMLLLVVQALRRLHKYLAGSIEAEKRNNGKNSLKI</sequence>
<keyword evidence="2 4" id="KW-0328">Glycosyltransferase</keyword>
<dbReference type="Pfam" id="PF00201">
    <property type="entry name" value="UDPGT"/>
    <property type="match status" value="1"/>
</dbReference>
<dbReference type="PANTHER" id="PTHR48043:SF27">
    <property type="entry name" value="UDP-GLUCURONOSYLTRANSFERASE"/>
    <property type="match status" value="1"/>
</dbReference>
<dbReference type="AlphaFoldDB" id="B4KAR8"/>
<evidence type="ECO:0000256" key="1">
    <source>
        <dbReference type="ARBA" id="ARBA00009995"/>
    </source>
</evidence>
<dbReference type="EMBL" id="CH933806">
    <property type="protein sequence ID" value="EDW16805.1"/>
    <property type="molecule type" value="Genomic_DNA"/>
</dbReference>
<gene>
    <name evidence="7" type="primary">Dmoj\GI22027</name>
    <name evidence="7" type="ORF">Dmoj_GI22027</name>
</gene>
<dbReference type="PhylomeDB" id="B4KAR8"/>
<feature type="signal peptide" evidence="6">
    <location>
        <begin position="1"/>
        <end position="25"/>
    </location>
</feature>
<dbReference type="InterPro" id="IPR035595">
    <property type="entry name" value="UDP_glycos_trans_CS"/>
</dbReference>
<feature type="transmembrane region" description="Helical" evidence="5">
    <location>
        <begin position="496"/>
        <end position="516"/>
    </location>
</feature>
<dbReference type="InParanoid" id="B4KAR8"/>
<dbReference type="eggNOG" id="KOG1192">
    <property type="taxonomic scope" value="Eukaryota"/>
</dbReference>
<dbReference type="CDD" id="cd03784">
    <property type="entry name" value="GT1_Gtf-like"/>
    <property type="match status" value="1"/>
</dbReference>
<dbReference type="KEGG" id="dmo:Dmoj_GI22027"/>
<dbReference type="Proteomes" id="UP000009192">
    <property type="component" value="Unassembled WGS sequence"/>
</dbReference>
<dbReference type="PROSITE" id="PS00375">
    <property type="entry name" value="UDPGT"/>
    <property type="match status" value="1"/>
</dbReference>
<dbReference type="SUPFAM" id="SSF53756">
    <property type="entry name" value="UDP-Glycosyltransferase/glycogen phosphorylase"/>
    <property type="match status" value="1"/>
</dbReference>
<comment type="similarity">
    <text evidence="1 4">Belongs to the UDP-glycosyltransferase family.</text>
</comment>
<evidence type="ECO:0000256" key="4">
    <source>
        <dbReference type="RuleBase" id="RU003718"/>
    </source>
</evidence>
<dbReference type="SMR" id="B4KAR8"/>
<dbReference type="InterPro" id="IPR002213">
    <property type="entry name" value="UDP_glucos_trans"/>
</dbReference>
<keyword evidence="5" id="KW-1133">Transmembrane helix</keyword>
<dbReference type="Gene3D" id="3.40.50.2000">
    <property type="entry name" value="Glycogen Phosphorylase B"/>
    <property type="match status" value="2"/>
</dbReference>
<evidence type="ECO:0000256" key="6">
    <source>
        <dbReference type="SAM" id="SignalP"/>
    </source>
</evidence>
<dbReference type="PANTHER" id="PTHR48043">
    <property type="entry name" value="EG:EG0003.4 PROTEIN-RELATED"/>
    <property type="match status" value="1"/>
</dbReference>
<keyword evidence="5" id="KW-0472">Membrane</keyword>
<keyword evidence="5" id="KW-0812">Transmembrane</keyword>
<evidence type="ECO:0000256" key="3">
    <source>
        <dbReference type="ARBA" id="ARBA00022679"/>
    </source>
</evidence>
<dbReference type="OMA" id="PWDAMRY"/>
<feature type="chain" id="PRO_5002813734" evidence="6">
    <location>
        <begin position="26"/>
        <end position="541"/>
    </location>
</feature>
<dbReference type="GO" id="GO:0008194">
    <property type="term" value="F:UDP-glycosyltransferase activity"/>
    <property type="evidence" value="ECO:0007669"/>
    <property type="project" value="InterPro"/>
</dbReference>
<reference evidence="7 8" key="1">
    <citation type="journal article" date="2007" name="Nature">
        <title>Evolution of genes and genomes on the Drosophila phylogeny.</title>
        <authorList>
            <consortium name="Drosophila 12 Genomes Consortium"/>
            <person name="Clark A.G."/>
            <person name="Eisen M.B."/>
            <person name="Smith D.R."/>
            <person name="Bergman C.M."/>
            <person name="Oliver B."/>
            <person name="Markow T.A."/>
            <person name="Kaufman T.C."/>
            <person name="Kellis M."/>
            <person name="Gelbart W."/>
            <person name="Iyer V.N."/>
            <person name="Pollard D.A."/>
            <person name="Sackton T.B."/>
            <person name="Larracuente A.M."/>
            <person name="Singh N.D."/>
            <person name="Abad J.P."/>
            <person name="Abt D.N."/>
            <person name="Adryan B."/>
            <person name="Aguade M."/>
            <person name="Akashi H."/>
            <person name="Anderson W.W."/>
            <person name="Aquadro C.F."/>
            <person name="Ardell D.H."/>
            <person name="Arguello R."/>
            <person name="Artieri C.G."/>
            <person name="Barbash D.A."/>
            <person name="Barker D."/>
            <person name="Barsanti P."/>
            <person name="Batterham P."/>
            <person name="Batzoglou S."/>
            <person name="Begun D."/>
            <person name="Bhutkar A."/>
            <person name="Blanco E."/>
            <person name="Bosak S.A."/>
            <person name="Bradley R.K."/>
            <person name="Brand A.D."/>
            <person name="Brent M.R."/>
            <person name="Brooks A.N."/>
            <person name="Brown R.H."/>
            <person name="Butlin R.K."/>
            <person name="Caggese C."/>
            <person name="Calvi B.R."/>
            <person name="Bernardo de Carvalho A."/>
            <person name="Caspi A."/>
            <person name="Castrezana S."/>
            <person name="Celniker S.E."/>
            <person name="Chang J.L."/>
            <person name="Chapple C."/>
            <person name="Chatterji S."/>
            <person name="Chinwalla A."/>
            <person name="Civetta A."/>
            <person name="Clifton S.W."/>
            <person name="Comeron J.M."/>
            <person name="Costello J.C."/>
            <person name="Coyne J.A."/>
            <person name="Daub J."/>
            <person name="David R.G."/>
            <person name="Delcher A.L."/>
            <person name="Delehaunty K."/>
            <person name="Do C.B."/>
            <person name="Ebling H."/>
            <person name="Edwards K."/>
            <person name="Eickbush T."/>
            <person name="Evans J.D."/>
            <person name="Filipski A."/>
            <person name="Findeiss S."/>
            <person name="Freyhult E."/>
            <person name="Fulton L."/>
            <person name="Fulton R."/>
            <person name="Garcia A.C."/>
            <person name="Gardiner A."/>
            <person name="Garfield D.A."/>
            <person name="Garvin B.E."/>
            <person name="Gibson G."/>
            <person name="Gilbert D."/>
            <person name="Gnerre S."/>
            <person name="Godfrey J."/>
            <person name="Good R."/>
            <person name="Gotea V."/>
            <person name="Gravely B."/>
            <person name="Greenberg A.J."/>
            <person name="Griffiths-Jones S."/>
            <person name="Gross S."/>
            <person name="Guigo R."/>
            <person name="Gustafson E.A."/>
            <person name="Haerty W."/>
            <person name="Hahn M.W."/>
            <person name="Halligan D.L."/>
            <person name="Halpern A.L."/>
            <person name="Halter G.M."/>
            <person name="Han M.V."/>
            <person name="Heger A."/>
            <person name="Hillier L."/>
            <person name="Hinrichs A.S."/>
            <person name="Holmes I."/>
            <person name="Hoskins R.A."/>
            <person name="Hubisz M.J."/>
            <person name="Hultmark D."/>
            <person name="Huntley M.A."/>
            <person name="Jaffe D.B."/>
            <person name="Jagadeeshan S."/>
            <person name="Jeck W.R."/>
            <person name="Johnson J."/>
            <person name="Jones C.D."/>
            <person name="Jordan W.C."/>
            <person name="Karpen G.H."/>
            <person name="Kataoka E."/>
            <person name="Keightley P.D."/>
            <person name="Kheradpour P."/>
            <person name="Kirkness E.F."/>
            <person name="Koerich L.B."/>
            <person name="Kristiansen K."/>
            <person name="Kudrna D."/>
            <person name="Kulathinal R.J."/>
            <person name="Kumar S."/>
            <person name="Kwok R."/>
            <person name="Lander E."/>
            <person name="Langley C.H."/>
            <person name="Lapoint R."/>
            <person name="Lazzaro B.P."/>
            <person name="Lee S.J."/>
            <person name="Levesque L."/>
            <person name="Li R."/>
            <person name="Lin C.F."/>
            <person name="Lin M.F."/>
            <person name="Lindblad-Toh K."/>
            <person name="Llopart A."/>
            <person name="Long M."/>
            <person name="Low L."/>
            <person name="Lozovsky E."/>
            <person name="Lu J."/>
            <person name="Luo M."/>
            <person name="Machado C.A."/>
            <person name="Makalowski W."/>
            <person name="Marzo M."/>
            <person name="Matsuda M."/>
            <person name="Matzkin L."/>
            <person name="McAllister B."/>
            <person name="McBride C.S."/>
            <person name="McKernan B."/>
            <person name="McKernan K."/>
            <person name="Mendez-Lago M."/>
            <person name="Minx P."/>
            <person name="Mollenhauer M.U."/>
            <person name="Montooth K."/>
            <person name="Mount S.M."/>
            <person name="Mu X."/>
            <person name="Myers E."/>
            <person name="Negre B."/>
            <person name="Newfeld S."/>
            <person name="Nielsen R."/>
            <person name="Noor M.A."/>
            <person name="O'Grady P."/>
            <person name="Pachter L."/>
            <person name="Papaceit M."/>
            <person name="Parisi M.J."/>
            <person name="Parisi M."/>
            <person name="Parts L."/>
            <person name="Pedersen J.S."/>
            <person name="Pesole G."/>
            <person name="Phillippy A.M."/>
            <person name="Ponting C.P."/>
            <person name="Pop M."/>
            <person name="Porcelli D."/>
            <person name="Powell J.R."/>
            <person name="Prohaska S."/>
            <person name="Pruitt K."/>
            <person name="Puig M."/>
            <person name="Quesneville H."/>
            <person name="Ram K.R."/>
            <person name="Rand D."/>
            <person name="Rasmussen M.D."/>
            <person name="Reed L.K."/>
            <person name="Reenan R."/>
            <person name="Reily A."/>
            <person name="Remington K.A."/>
            <person name="Rieger T.T."/>
            <person name="Ritchie M.G."/>
            <person name="Robin C."/>
            <person name="Rogers Y.H."/>
            <person name="Rohde C."/>
            <person name="Rozas J."/>
            <person name="Rubenfield M.J."/>
            <person name="Ruiz A."/>
            <person name="Russo S."/>
            <person name="Salzberg S.L."/>
            <person name="Sanchez-Gracia A."/>
            <person name="Saranga D.J."/>
            <person name="Sato H."/>
            <person name="Schaeffer S.W."/>
            <person name="Schatz M.C."/>
            <person name="Schlenke T."/>
            <person name="Schwartz R."/>
            <person name="Segarra C."/>
            <person name="Singh R.S."/>
            <person name="Sirot L."/>
            <person name="Sirota M."/>
            <person name="Sisneros N.B."/>
            <person name="Smith C.D."/>
            <person name="Smith T.F."/>
            <person name="Spieth J."/>
            <person name="Stage D.E."/>
            <person name="Stark A."/>
            <person name="Stephan W."/>
            <person name="Strausberg R.L."/>
            <person name="Strempel S."/>
            <person name="Sturgill D."/>
            <person name="Sutton G."/>
            <person name="Sutton G.G."/>
            <person name="Tao W."/>
            <person name="Teichmann S."/>
            <person name="Tobari Y.N."/>
            <person name="Tomimura Y."/>
            <person name="Tsolas J.M."/>
            <person name="Valente V.L."/>
            <person name="Venter E."/>
            <person name="Venter J.C."/>
            <person name="Vicario S."/>
            <person name="Vieira F.G."/>
            <person name="Vilella A.J."/>
            <person name="Villasante A."/>
            <person name="Walenz B."/>
            <person name="Wang J."/>
            <person name="Wasserman M."/>
            <person name="Watts T."/>
            <person name="Wilson D."/>
            <person name="Wilson R.K."/>
            <person name="Wing R.A."/>
            <person name="Wolfner M.F."/>
            <person name="Wong A."/>
            <person name="Wong G.K."/>
            <person name="Wu C.I."/>
            <person name="Wu G."/>
            <person name="Yamamoto D."/>
            <person name="Yang H.P."/>
            <person name="Yang S.P."/>
            <person name="Yorke J.A."/>
            <person name="Yoshida K."/>
            <person name="Zdobnov E."/>
            <person name="Zhang P."/>
            <person name="Zhang Y."/>
            <person name="Zimin A.V."/>
            <person name="Baldwin J."/>
            <person name="Abdouelleil A."/>
            <person name="Abdulkadir J."/>
            <person name="Abebe A."/>
            <person name="Abera B."/>
            <person name="Abreu J."/>
            <person name="Acer S.C."/>
            <person name="Aftuck L."/>
            <person name="Alexander A."/>
            <person name="An P."/>
            <person name="Anderson E."/>
            <person name="Anderson S."/>
            <person name="Arachi H."/>
            <person name="Azer M."/>
            <person name="Bachantsang P."/>
            <person name="Barry A."/>
            <person name="Bayul T."/>
            <person name="Berlin A."/>
            <person name="Bessette D."/>
            <person name="Bloom T."/>
            <person name="Blye J."/>
            <person name="Boguslavskiy L."/>
            <person name="Bonnet C."/>
            <person name="Boukhgalter B."/>
            <person name="Bourzgui I."/>
            <person name="Brown A."/>
            <person name="Cahill P."/>
            <person name="Channer S."/>
            <person name="Cheshatsang Y."/>
            <person name="Chuda L."/>
            <person name="Citroen M."/>
            <person name="Collymore A."/>
            <person name="Cooke P."/>
            <person name="Costello M."/>
            <person name="D'Aco K."/>
            <person name="Daza R."/>
            <person name="De Haan G."/>
            <person name="DeGray S."/>
            <person name="DeMaso C."/>
            <person name="Dhargay N."/>
            <person name="Dooley K."/>
            <person name="Dooley E."/>
            <person name="Doricent M."/>
            <person name="Dorje P."/>
            <person name="Dorjee K."/>
            <person name="Dupes A."/>
            <person name="Elong R."/>
            <person name="Falk J."/>
            <person name="Farina A."/>
            <person name="Faro S."/>
            <person name="Ferguson D."/>
            <person name="Fisher S."/>
            <person name="Foley C.D."/>
            <person name="Franke A."/>
            <person name="Friedrich D."/>
            <person name="Gadbois L."/>
            <person name="Gearin G."/>
            <person name="Gearin C.R."/>
            <person name="Giannoukos G."/>
            <person name="Goode T."/>
            <person name="Graham J."/>
            <person name="Grandbois E."/>
            <person name="Grewal S."/>
            <person name="Gyaltsen K."/>
            <person name="Hafez N."/>
            <person name="Hagos B."/>
            <person name="Hall J."/>
            <person name="Henson C."/>
            <person name="Hollinger A."/>
            <person name="Honan T."/>
            <person name="Huard M.D."/>
            <person name="Hughes L."/>
            <person name="Hurhula B."/>
            <person name="Husby M.E."/>
            <person name="Kamat A."/>
            <person name="Kanga B."/>
            <person name="Kashin S."/>
            <person name="Khazanovich D."/>
            <person name="Kisner P."/>
            <person name="Lance K."/>
            <person name="Lara M."/>
            <person name="Lee W."/>
            <person name="Lennon N."/>
            <person name="Letendre F."/>
            <person name="LeVine R."/>
            <person name="Lipovsky A."/>
            <person name="Liu X."/>
            <person name="Liu J."/>
            <person name="Liu S."/>
            <person name="Lokyitsang T."/>
            <person name="Lokyitsang Y."/>
            <person name="Lubonja R."/>
            <person name="Lui A."/>
            <person name="MacDonald P."/>
            <person name="Magnisalis V."/>
            <person name="Maru K."/>
            <person name="Matthews C."/>
            <person name="McCusker W."/>
            <person name="McDonough S."/>
            <person name="Mehta T."/>
            <person name="Meldrim J."/>
            <person name="Meneus L."/>
            <person name="Mihai O."/>
            <person name="Mihalev A."/>
            <person name="Mihova T."/>
            <person name="Mittelman R."/>
            <person name="Mlenga V."/>
            <person name="Montmayeur A."/>
            <person name="Mulrain L."/>
            <person name="Navidi A."/>
            <person name="Naylor J."/>
            <person name="Negash T."/>
            <person name="Nguyen T."/>
            <person name="Nguyen N."/>
            <person name="Nicol R."/>
            <person name="Norbu C."/>
            <person name="Norbu N."/>
            <person name="Novod N."/>
            <person name="O'Neill B."/>
            <person name="Osman S."/>
            <person name="Markiewicz E."/>
            <person name="Oyono O.L."/>
            <person name="Patti C."/>
            <person name="Phunkhang P."/>
            <person name="Pierre F."/>
            <person name="Priest M."/>
            <person name="Raghuraman S."/>
            <person name="Rege F."/>
            <person name="Reyes R."/>
            <person name="Rise C."/>
            <person name="Rogov P."/>
            <person name="Ross K."/>
            <person name="Ryan E."/>
            <person name="Settipalli S."/>
            <person name="Shea T."/>
            <person name="Sherpa N."/>
            <person name="Shi L."/>
            <person name="Shih D."/>
            <person name="Sparrow T."/>
            <person name="Spaulding J."/>
            <person name="Stalker J."/>
            <person name="Stange-Thomann N."/>
            <person name="Stavropoulos S."/>
            <person name="Stone C."/>
            <person name="Strader C."/>
            <person name="Tesfaye S."/>
            <person name="Thomson T."/>
            <person name="Thoulutsang Y."/>
            <person name="Thoulutsang D."/>
            <person name="Topham K."/>
            <person name="Topping I."/>
            <person name="Tsamla T."/>
            <person name="Vassiliev H."/>
            <person name="Vo A."/>
            <person name="Wangchuk T."/>
            <person name="Wangdi T."/>
            <person name="Weiand M."/>
            <person name="Wilkinson J."/>
            <person name="Wilson A."/>
            <person name="Yadav S."/>
            <person name="Young G."/>
            <person name="Yu Q."/>
            <person name="Zembek L."/>
            <person name="Zhong D."/>
            <person name="Zimmer A."/>
            <person name="Zwirko Z."/>
            <person name="Jaffe D.B."/>
            <person name="Alvarez P."/>
            <person name="Brockman W."/>
            <person name="Butler J."/>
            <person name="Chin C."/>
            <person name="Gnerre S."/>
            <person name="Grabherr M."/>
            <person name="Kleber M."/>
            <person name="Mauceli E."/>
            <person name="MacCallum I."/>
        </authorList>
    </citation>
    <scope>NUCLEOTIDE SEQUENCE [LARGE SCALE GENOMIC DNA]</scope>
    <source>
        <strain evidence="8">Tucson 15081-1352.22</strain>
    </source>
</reference>
<evidence type="ECO:0000313" key="8">
    <source>
        <dbReference type="Proteomes" id="UP000009192"/>
    </source>
</evidence>
<organism evidence="7 8">
    <name type="scientific">Drosophila mojavensis</name>
    <name type="common">Fruit fly</name>
    <dbReference type="NCBI Taxonomy" id="7230"/>
    <lineage>
        <taxon>Eukaryota</taxon>
        <taxon>Metazoa</taxon>
        <taxon>Ecdysozoa</taxon>
        <taxon>Arthropoda</taxon>
        <taxon>Hexapoda</taxon>
        <taxon>Insecta</taxon>
        <taxon>Pterygota</taxon>
        <taxon>Neoptera</taxon>
        <taxon>Endopterygota</taxon>
        <taxon>Diptera</taxon>
        <taxon>Brachycera</taxon>
        <taxon>Muscomorpha</taxon>
        <taxon>Ephydroidea</taxon>
        <taxon>Drosophilidae</taxon>
        <taxon>Drosophila</taxon>
    </lineage>
</organism>
<evidence type="ECO:0000256" key="5">
    <source>
        <dbReference type="SAM" id="Phobius"/>
    </source>
</evidence>
<dbReference type="EC" id="2.4.1.-" evidence="7"/>
<evidence type="ECO:0000313" key="7">
    <source>
        <dbReference type="EMBL" id="EDW16805.1"/>
    </source>
</evidence>
<evidence type="ECO:0000256" key="2">
    <source>
        <dbReference type="ARBA" id="ARBA00022676"/>
    </source>
</evidence>
<keyword evidence="6" id="KW-0732">Signal</keyword>
<dbReference type="OrthoDB" id="5835829at2759"/>
<accession>B4KAR8</accession>
<proteinExistence type="inferred from homology"/>
<dbReference type="InterPro" id="IPR050271">
    <property type="entry name" value="UDP-glycosyltransferase"/>
</dbReference>
<name>B4KAR8_DROMO</name>
<dbReference type="FunFam" id="3.40.50.2000:FF:000050">
    <property type="entry name" value="UDP-glucuronosyltransferase"/>
    <property type="match status" value="1"/>
</dbReference>
<keyword evidence="3 4" id="KW-0808">Transferase</keyword>
<keyword evidence="8" id="KW-1185">Reference proteome</keyword>
<protein>
    <submittedName>
        <fullName evidence="7">Uncharacterized protein</fullName>
        <ecNumber evidence="7">2.4.1.-</ecNumber>
    </submittedName>
</protein>